<evidence type="ECO:0000313" key="2">
    <source>
        <dbReference type="EMBL" id="HIS46612.1"/>
    </source>
</evidence>
<comment type="similarity">
    <text evidence="1">Belongs to the WXG100 family.</text>
</comment>
<dbReference type="SUPFAM" id="SSF140453">
    <property type="entry name" value="EsxAB dimer-like"/>
    <property type="match status" value="1"/>
</dbReference>
<dbReference type="NCBIfam" id="TIGR03930">
    <property type="entry name" value="WXG100_ESAT6"/>
    <property type="match status" value="1"/>
</dbReference>
<dbReference type="InterPro" id="IPR010310">
    <property type="entry name" value="T7SS_ESAT-6-like"/>
</dbReference>
<sequence length="104" mass="11399">MEGILNVTPEKLISTAQEFSASGQTVSSLTQQMTTLVKGLSSSWQGEASTAYVNKFNQLQDDIEKFNRMIQEHVNDLTEMARVYQEAESANVEVASGLPTDALV</sequence>
<reference evidence="2" key="2">
    <citation type="journal article" date="2021" name="PeerJ">
        <title>Extensive microbial diversity within the chicken gut microbiome revealed by metagenomics and culture.</title>
        <authorList>
            <person name="Gilroy R."/>
            <person name="Ravi A."/>
            <person name="Getino M."/>
            <person name="Pursley I."/>
            <person name="Horton D.L."/>
            <person name="Alikhan N.F."/>
            <person name="Baker D."/>
            <person name="Gharbi K."/>
            <person name="Hall N."/>
            <person name="Watson M."/>
            <person name="Adriaenssens E.M."/>
            <person name="Foster-Nyarko E."/>
            <person name="Jarju S."/>
            <person name="Secka A."/>
            <person name="Antonio M."/>
            <person name="Oren A."/>
            <person name="Chaudhuri R.R."/>
            <person name="La Ragione R."/>
            <person name="Hildebrand F."/>
            <person name="Pallen M.J."/>
        </authorList>
    </citation>
    <scope>NUCLEOTIDE SEQUENCE</scope>
    <source>
        <strain evidence="2">CHK178-757</strain>
    </source>
</reference>
<gene>
    <name evidence="2" type="ORF">IAB46_03455</name>
</gene>
<evidence type="ECO:0000256" key="1">
    <source>
        <dbReference type="RuleBase" id="RU362001"/>
    </source>
</evidence>
<proteinExistence type="inferred from homology"/>
<dbReference type="Pfam" id="PF06013">
    <property type="entry name" value="WXG100"/>
    <property type="match status" value="1"/>
</dbReference>
<dbReference type="Proteomes" id="UP000823927">
    <property type="component" value="Unassembled WGS sequence"/>
</dbReference>
<evidence type="ECO:0000313" key="3">
    <source>
        <dbReference type="Proteomes" id="UP000823927"/>
    </source>
</evidence>
<accession>A0A9D1F3Z3</accession>
<protein>
    <recommendedName>
        <fullName evidence="1">ESAT-6-like protein</fullName>
    </recommendedName>
</protein>
<comment type="caution">
    <text evidence="2">The sequence shown here is derived from an EMBL/GenBank/DDBJ whole genome shotgun (WGS) entry which is preliminary data.</text>
</comment>
<dbReference type="Gene3D" id="1.10.287.1060">
    <property type="entry name" value="ESAT-6-like"/>
    <property type="match status" value="1"/>
</dbReference>
<dbReference type="AlphaFoldDB" id="A0A9D1F3Z3"/>
<organism evidence="2 3">
    <name type="scientific">Candidatus Scybalocola faecigallinarum</name>
    <dbReference type="NCBI Taxonomy" id="2840941"/>
    <lineage>
        <taxon>Bacteria</taxon>
        <taxon>Bacillati</taxon>
        <taxon>Bacillota</taxon>
        <taxon>Clostridia</taxon>
        <taxon>Lachnospirales</taxon>
        <taxon>Lachnospiraceae</taxon>
        <taxon>Lachnospiraceae incertae sedis</taxon>
        <taxon>Candidatus Scybalocola (ex Gilroy et al. 2021)</taxon>
    </lineage>
</organism>
<dbReference type="EMBL" id="DVIT01000013">
    <property type="protein sequence ID" value="HIS46612.1"/>
    <property type="molecule type" value="Genomic_DNA"/>
</dbReference>
<dbReference type="InterPro" id="IPR036689">
    <property type="entry name" value="ESAT-6-like_sf"/>
</dbReference>
<reference evidence="2" key="1">
    <citation type="submission" date="2020-10" db="EMBL/GenBank/DDBJ databases">
        <authorList>
            <person name="Gilroy R."/>
        </authorList>
    </citation>
    <scope>NUCLEOTIDE SEQUENCE</scope>
    <source>
        <strain evidence="2">CHK178-757</strain>
    </source>
</reference>
<name>A0A9D1F3Z3_9FIRM</name>